<dbReference type="OrthoDB" id="421671at2759"/>
<dbReference type="Pfam" id="PF14234">
    <property type="entry name" value="DUF4336"/>
    <property type="match status" value="1"/>
</dbReference>
<protein>
    <recommendedName>
        <fullName evidence="3">Metallo-beta-lactamase domain-containing protein</fullName>
    </recommendedName>
</protein>
<gene>
    <name evidence="1" type="ORF">BP6252_11654</name>
</gene>
<dbReference type="PANTHER" id="PTHR33835:SF1">
    <property type="entry name" value="METALLO-BETA-LACTAMASE DOMAIN-CONTAINING PROTEIN"/>
    <property type="match status" value="1"/>
</dbReference>
<dbReference type="Proteomes" id="UP000256645">
    <property type="component" value="Unassembled WGS sequence"/>
</dbReference>
<dbReference type="STRING" id="1849047.A0A3D8QKH3"/>
<dbReference type="PANTHER" id="PTHR33835">
    <property type="entry name" value="YALI0C07656P"/>
    <property type="match status" value="1"/>
</dbReference>
<comment type="caution">
    <text evidence="1">The sequence shown here is derived from an EMBL/GenBank/DDBJ whole genome shotgun (WGS) entry which is preliminary data.</text>
</comment>
<evidence type="ECO:0000313" key="2">
    <source>
        <dbReference type="Proteomes" id="UP000256645"/>
    </source>
</evidence>
<dbReference type="InterPro" id="IPR036866">
    <property type="entry name" value="RibonucZ/Hydroxyglut_hydro"/>
</dbReference>
<organism evidence="1 2">
    <name type="scientific">Coleophoma cylindrospora</name>
    <dbReference type="NCBI Taxonomy" id="1849047"/>
    <lineage>
        <taxon>Eukaryota</taxon>
        <taxon>Fungi</taxon>
        <taxon>Dikarya</taxon>
        <taxon>Ascomycota</taxon>
        <taxon>Pezizomycotina</taxon>
        <taxon>Leotiomycetes</taxon>
        <taxon>Helotiales</taxon>
        <taxon>Dermateaceae</taxon>
        <taxon>Coleophoma</taxon>
    </lineage>
</organism>
<dbReference type="InterPro" id="IPR025638">
    <property type="entry name" value="DUF4336"/>
</dbReference>
<dbReference type="AlphaFoldDB" id="A0A3D8QKH3"/>
<sequence>MATSKLIPQNPEEVMVIRDLNPSITTLSVPFLRFGTIKFGGRATIVKLTSGSLAVFSPVALTPTVKQKLNSMGGDVRYIAAPDLEHHIFLSSWAAAYPSAQVIGPEGLPEKRAEQHKTDPEVTEVKFQTVFTAQNKASVKISGEFNQDFEYEFLPAHPNKEIVFFHKPTATLIEADLLFNMPATEQYSRTGEDARSGPATKLFGALQGAQGSALWQKRMLWYVFSKSDRAGFNESIRRIDSWGIKNIIPCHGDTIEGNGTEVWRRVMEWHLEGKK</sequence>
<dbReference type="SUPFAM" id="SSF56281">
    <property type="entry name" value="Metallo-hydrolase/oxidoreductase"/>
    <property type="match status" value="1"/>
</dbReference>
<evidence type="ECO:0008006" key="3">
    <source>
        <dbReference type="Google" id="ProtNLM"/>
    </source>
</evidence>
<accession>A0A3D8QKH3</accession>
<reference evidence="1 2" key="1">
    <citation type="journal article" date="2018" name="IMA Fungus">
        <title>IMA Genome-F 9: Draft genome sequence of Annulohypoxylon stygium, Aspergillus mulundensis, Berkeleyomyces basicola (syn. Thielaviopsis basicola), Ceratocystis smalleyi, two Cercospora beticola strains, Coleophoma cylindrospora, Fusarium fracticaudum, Phialophora cf. hyalina, and Morchella septimelata.</title>
        <authorList>
            <person name="Wingfield B.D."/>
            <person name="Bills G.F."/>
            <person name="Dong Y."/>
            <person name="Huang W."/>
            <person name="Nel W.J."/>
            <person name="Swalarsk-Parry B.S."/>
            <person name="Vaghefi N."/>
            <person name="Wilken P.M."/>
            <person name="An Z."/>
            <person name="de Beer Z.W."/>
            <person name="De Vos L."/>
            <person name="Chen L."/>
            <person name="Duong T.A."/>
            <person name="Gao Y."/>
            <person name="Hammerbacher A."/>
            <person name="Kikkert J.R."/>
            <person name="Li Y."/>
            <person name="Li H."/>
            <person name="Li K."/>
            <person name="Li Q."/>
            <person name="Liu X."/>
            <person name="Ma X."/>
            <person name="Naidoo K."/>
            <person name="Pethybridge S.J."/>
            <person name="Sun J."/>
            <person name="Steenkamp E.T."/>
            <person name="van der Nest M.A."/>
            <person name="van Wyk S."/>
            <person name="Wingfield M.J."/>
            <person name="Xiong C."/>
            <person name="Yue Q."/>
            <person name="Zhang X."/>
        </authorList>
    </citation>
    <scope>NUCLEOTIDE SEQUENCE [LARGE SCALE GENOMIC DNA]</scope>
    <source>
        <strain evidence="1 2">BP6252</strain>
    </source>
</reference>
<dbReference type="EMBL" id="PDLM01000014">
    <property type="protein sequence ID" value="RDW62221.1"/>
    <property type="molecule type" value="Genomic_DNA"/>
</dbReference>
<proteinExistence type="predicted"/>
<name>A0A3D8QKH3_9HELO</name>
<evidence type="ECO:0000313" key="1">
    <source>
        <dbReference type="EMBL" id="RDW62221.1"/>
    </source>
</evidence>
<keyword evidence="2" id="KW-1185">Reference proteome</keyword>